<name>A2A140_RHORH</name>
<reference evidence="2" key="1">
    <citation type="journal article" date="2007" name="Appl. Microbiol. Biotechnol.">
        <title>Analysis of the 7.6-kb cryptic plasmid pNC500 from Rhodococcus rhodochrous B-276 and construction of Rhodococcus-E. coli shuttle vector.</title>
        <authorList>
            <person name="Matsui T."/>
            <person name="Saeki H."/>
            <person name="Shinzato N."/>
            <person name="Matsuda H."/>
        </authorList>
    </citation>
    <scope>NUCLEOTIDE SEQUENCE</scope>
    <source>
        <strain evidence="2">B-276</strain>
        <plasmid evidence="2">pNC500</plasmid>
    </source>
</reference>
<sequence length="44" mass="5011">MTPYKRGRTAGWNEAVEREHNGDATIDDNDPLDLVRNSGPWRPC</sequence>
<geneLocation type="plasmid" evidence="2">
    <name>pNC500</name>
</geneLocation>
<feature type="region of interest" description="Disordered" evidence="1">
    <location>
        <begin position="1"/>
        <end position="44"/>
    </location>
</feature>
<accession>A2A140</accession>
<dbReference type="EMBL" id="AB266604">
    <property type="protein sequence ID" value="BAF45388.1"/>
    <property type="molecule type" value="Genomic_DNA"/>
</dbReference>
<evidence type="ECO:0000256" key="1">
    <source>
        <dbReference type="SAM" id="MobiDB-lite"/>
    </source>
</evidence>
<dbReference type="PROSITE" id="PS00387">
    <property type="entry name" value="PPASE"/>
    <property type="match status" value="1"/>
</dbReference>
<protein>
    <submittedName>
        <fullName evidence="2">Uncharacterized protein</fullName>
    </submittedName>
</protein>
<dbReference type="AlphaFoldDB" id="A2A140"/>
<evidence type="ECO:0000313" key="2">
    <source>
        <dbReference type="EMBL" id="BAF45388.1"/>
    </source>
</evidence>
<dbReference type="RefSeq" id="WP_011827595.1">
    <property type="nucleotide sequence ID" value="NC_008823.1"/>
</dbReference>
<organism evidence="2">
    <name type="scientific">Rhodococcus rhodochrous</name>
    <dbReference type="NCBI Taxonomy" id="1829"/>
    <lineage>
        <taxon>Bacteria</taxon>
        <taxon>Bacillati</taxon>
        <taxon>Actinomycetota</taxon>
        <taxon>Actinomycetes</taxon>
        <taxon>Mycobacteriales</taxon>
        <taxon>Nocardiaceae</taxon>
        <taxon>Rhodococcus</taxon>
    </lineage>
</organism>
<proteinExistence type="predicted"/>
<keyword evidence="2" id="KW-0614">Plasmid</keyword>